<feature type="active site" description="Proton acceptor" evidence="16">
    <location>
        <position position="152"/>
    </location>
</feature>
<comment type="subcellular location">
    <subcellularLocation>
        <location evidence="3 16">Cytoplasm</location>
    </subcellularLocation>
</comment>
<dbReference type="InterPro" id="IPR043129">
    <property type="entry name" value="ATPase_NBD"/>
</dbReference>
<evidence type="ECO:0000256" key="16">
    <source>
        <dbReference type="HAMAP-Rule" id="MF_01274"/>
    </source>
</evidence>
<keyword evidence="9 16" id="KW-0547">Nucleotide-binding</keyword>
<dbReference type="EMBL" id="SRRZ01000011">
    <property type="protein sequence ID" value="NQE33211.1"/>
    <property type="molecule type" value="Genomic_DNA"/>
</dbReference>
<evidence type="ECO:0000256" key="2">
    <source>
        <dbReference type="ARBA" id="ARBA00001958"/>
    </source>
</evidence>
<dbReference type="EC" id="2.7.1.33" evidence="6 16"/>
<evidence type="ECO:0000256" key="7">
    <source>
        <dbReference type="ARBA" id="ARBA00022490"/>
    </source>
</evidence>
<evidence type="ECO:0000256" key="10">
    <source>
        <dbReference type="ARBA" id="ARBA00022777"/>
    </source>
</evidence>
<dbReference type="NCBIfam" id="NF009871">
    <property type="entry name" value="PRK13331.1"/>
    <property type="match status" value="1"/>
</dbReference>
<evidence type="ECO:0000313" key="17">
    <source>
        <dbReference type="EMBL" id="NQE33211.1"/>
    </source>
</evidence>
<dbReference type="HAMAP" id="MF_01274">
    <property type="entry name" value="Pantothen_kinase_3"/>
    <property type="match status" value="1"/>
</dbReference>
<comment type="pathway">
    <text evidence="4 16">Cofactor biosynthesis; coenzyme A biosynthesis; CoA from (R)-pantothenate: step 1/5.</text>
</comment>
<proteinExistence type="inferred from homology"/>
<dbReference type="GO" id="GO:0004594">
    <property type="term" value="F:pantothenate kinase activity"/>
    <property type="evidence" value="ECO:0007669"/>
    <property type="project" value="UniProtKB-EC"/>
</dbReference>
<keyword evidence="12 16" id="KW-0630">Potassium</keyword>
<evidence type="ECO:0000256" key="3">
    <source>
        <dbReference type="ARBA" id="ARBA00004496"/>
    </source>
</evidence>
<evidence type="ECO:0000256" key="4">
    <source>
        <dbReference type="ARBA" id="ARBA00005225"/>
    </source>
</evidence>
<protein>
    <recommendedName>
        <fullName evidence="15 16">Type III pantothenate kinase</fullName>
        <ecNumber evidence="6 16">2.7.1.33</ecNumber>
    </recommendedName>
    <alternativeName>
        <fullName evidence="16">PanK-III</fullName>
    </alternativeName>
    <alternativeName>
        <fullName evidence="16">Pantothenic acid kinase</fullName>
    </alternativeName>
</protein>
<evidence type="ECO:0000256" key="14">
    <source>
        <dbReference type="ARBA" id="ARBA00038036"/>
    </source>
</evidence>
<keyword evidence="7 16" id="KW-0963">Cytoplasm</keyword>
<comment type="similarity">
    <text evidence="14 16">Belongs to the type III pantothenate kinase family.</text>
</comment>
<keyword evidence="16" id="KW-0479">Metal-binding</keyword>
<comment type="subunit">
    <text evidence="5 16">Homodimer.</text>
</comment>
<keyword evidence="18" id="KW-1185">Reference proteome</keyword>
<comment type="cofactor">
    <cofactor evidence="16">
        <name>NH4(+)</name>
        <dbReference type="ChEBI" id="CHEBI:28938"/>
    </cofactor>
    <cofactor evidence="16">
        <name>K(+)</name>
        <dbReference type="ChEBI" id="CHEBI:29103"/>
    </cofactor>
    <text evidence="16">A monovalent cation. Ammonium or potassium.</text>
</comment>
<comment type="cofactor">
    <cofactor evidence="2">
        <name>K(+)</name>
        <dbReference type="ChEBI" id="CHEBI:29103"/>
    </cofactor>
</comment>
<evidence type="ECO:0000256" key="12">
    <source>
        <dbReference type="ARBA" id="ARBA00022958"/>
    </source>
</evidence>
<comment type="caution">
    <text evidence="17">The sequence shown here is derived from an EMBL/GenBank/DDBJ whole genome shotgun (WGS) entry which is preliminary data.</text>
</comment>
<evidence type="ECO:0000256" key="9">
    <source>
        <dbReference type="ARBA" id="ARBA00022741"/>
    </source>
</evidence>
<dbReference type="SUPFAM" id="SSF53067">
    <property type="entry name" value="Actin-like ATPase domain"/>
    <property type="match status" value="1"/>
</dbReference>
<keyword evidence="11 16" id="KW-0067">ATP-binding</keyword>
<dbReference type="InterPro" id="IPR004619">
    <property type="entry name" value="Type_III_PanK"/>
</dbReference>
<feature type="binding site" evidence="16">
    <location>
        <position position="172"/>
    </location>
    <ligand>
        <name>K(+)</name>
        <dbReference type="ChEBI" id="CHEBI:29103"/>
    </ligand>
</feature>
<evidence type="ECO:0000256" key="11">
    <source>
        <dbReference type="ARBA" id="ARBA00022840"/>
    </source>
</evidence>
<dbReference type="RefSeq" id="WP_172185899.1">
    <property type="nucleotide sequence ID" value="NZ_CAWPPK010000013.1"/>
</dbReference>
<feature type="binding site" evidence="16">
    <location>
        <begin position="150"/>
        <end position="153"/>
    </location>
    <ligand>
        <name>substrate</name>
    </ligand>
</feature>
<feature type="binding site" evidence="16">
    <location>
        <position position="146"/>
    </location>
    <ligand>
        <name>substrate</name>
    </ligand>
</feature>
<evidence type="ECO:0000256" key="1">
    <source>
        <dbReference type="ARBA" id="ARBA00001206"/>
    </source>
</evidence>
<keyword evidence="13 16" id="KW-0173">Coenzyme A biosynthesis</keyword>
<gene>
    <name evidence="16 17" type="primary">coaX</name>
    <name evidence="17" type="ORF">E5S67_00929</name>
</gene>
<dbReference type="Pfam" id="PF03309">
    <property type="entry name" value="Pan_kinase"/>
    <property type="match status" value="1"/>
</dbReference>
<comment type="catalytic activity">
    <reaction evidence="1 16">
        <text>(R)-pantothenate + ATP = (R)-4'-phosphopantothenate + ADP + H(+)</text>
        <dbReference type="Rhea" id="RHEA:16373"/>
        <dbReference type="ChEBI" id="CHEBI:10986"/>
        <dbReference type="ChEBI" id="CHEBI:15378"/>
        <dbReference type="ChEBI" id="CHEBI:29032"/>
        <dbReference type="ChEBI" id="CHEBI:30616"/>
        <dbReference type="ChEBI" id="CHEBI:456216"/>
        <dbReference type="EC" id="2.7.1.33"/>
    </reaction>
</comment>
<reference evidence="17 18" key="1">
    <citation type="journal article" date="2020" name="Sci. Rep.">
        <title>A novel cyanobacterial geosmin producer, revising GeoA distribution and dispersion patterns in Bacteria.</title>
        <authorList>
            <person name="Churro C."/>
            <person name="Semedo-Aguiar A.P."/>
            <person name="Silva A.D."/>
            <person name="Pereira-Leal J.B."/>
            <person name="Leite R.B."/>
        </authorList>
    </citation>
    <scope>NUCLEOTIDE SEQUENCE [LARGE SCALE GENOMIC DNA]</scope>
    <source>
        <strain evidence="17 18">IPMA8</strain>
    </source>
</reference>
<evidence type="ECO:0000256" key="5">
    <source>
        <dbReference type="ARBA" id="ARBA00011738"/>
    </source>
</evidence>
<evidence type="ECO:0000256" key="8">
    <source>
        <dbReference type="ARBA" id="ARBA00022679"/>
    </source>
</evidence>
<feature type="binding site" evidence="16">
    <location>
        <position position="175"/>
    </location>
    <ligand>
        <name>ATP</name>
        <dbReference type="ChEBI" id="CHEBI:30616"/>
    </ligand>
</feature>
<dbReference type="Proteomes" id="UP000702425">
    <property type="component" value="Unassembled WGS sequence"/>
</dbReference>
<dbReference type="PANTHER" id="PTHR34265:SF1">
    <property type="entry name" value="TYPE III PANTOTHENATE KINASE"/>
    <property type="match status" value="1"/>
</dbReference>
<name>A0ABX2CS47_9CYAN</name>
<feature type="binding site" evidence="16">
    <location>
        <begin position="33"/>
        <end position="40"/>
    </location>
    <ligand>
        <name>ATP</name>
        <dbReference type="ChEBI" id="CHEBI:30616"/>
    </ligand>
</feature>
<sequence>MEKSIADNFSPQDCTDNLTSELTGKGQIKIALAIGNSRLHWGLFAGKTLEKTWDTEHLKADAVSRLSEAQKVEYLVQTVRRSIEELSSQNLRCLPATPAFSSPDTLSLVPLPLVLASVVPQQTAIWQSYPDVRIITLDQLQIGGLYPTLGIDRALALLGAGNQLGWPVLLIDAGTALTFTGADVNRYLVGGAILPGLGLQLSSLGKKTAALPLISLPENLPHRWATDTAGGIQSGVVYATVAGVRDFIEDWRCLFPNSKIALTGGDRTLLLQYLASAFPDTASAVIVAPEAIFWGISLLSVDC</sequence>
<comment type="function">
    <text evidence="16">Catalyzes the phosphorylation of pantothenate (Pan), the first step in CoA biosynthesis.</text>
</comment>
<organism evidence="17 18">
    <name type="scientific">Microcoleus asticus IPMA8</name>
    <dbReference type="NCBI Taxonomy" id="2563858"/>
    <lineage>
        <taxon>Bacteria</taxon>
        <taxon>Bacillati</taxon>
        <taxon>Cyanobacteriota</taxon>
        <taxon>Cyanophyceae</taxon>
        <taxon>Oscillatoriophycideae</taxon>
        <taxon>Oscillatoriales</taxon>
        <taxon>Microcoleaceae</taxon>
        <taxon>Microcoleus</taxon>
        <taxon>Microcoleus asticus</taxon>
    </lineage>
</organism>
<feature type="binding site" evidence="16">
    <location>
        <position position="228"/>
    </location>
    <ligand>
        <name>substrate</name>
    </ligand>
</feature>
<accession>A0ABX2CS47</accession>
<evidence type="ECO:0000256" key="6">
    <source>
        <dbReference type="ARBA" id="ARBA00012102"/>
    </source>
</evidence>
<dbReference type="NCBIfam" id="TIGR00671">
    <property type="entry name" value="baf"/>
    <property type="match status" value="1"/>
</dbReference>
<keyword evidence="8 16" id="KW-0808">Transferase</keyword>
<dbReference type="Gene3D" id="3.30.420.40">
    <property type="match status" value="1"/>
</dbReference>
<keyword evidence="10 16" id="KW-0418">Kinase</keyword>
<evidence type="ECO:0000313" key="18">
    <source>
        <dbReference type="Proteomes" id="UP000702425"/>
    </source>
</evidence>
<dbReference type="PANTHER" id="PTHR34265">
    <property type="entry name" value="TYPE III PANTOTHENATE KINASE"/>
    <property type="match status" value="1"/>
</dbReference>
<dbReference type="CDD" id="cd24015">
    <property type="entry name" value="ASKHA_NBD_PanK-III"/>
    <property type="match status" value="1"/>
</dbReference>
<evidence type="ECO:0000256" key="13">
    <source>
        <dbReference type="ARBA" id="ARBA00022993"/>
    </source>
</evidence>
<evidence type="ECO:0000256" key="15">
    <source>
        <dbReference type="ARBA" id="ARBA00040883"/>
    </source>
</evidence>